<dbReference type="PROSITE" id="PS51198">
    <property type="entry name" value="UVRD_HELICASE_ATP_BIND"/>
    <property type="match status" value="1"/>
</dbReference>
<evidence type="ECO:0000259" key="15">
    <source>
        <dbReference type="PROSITE" id="PS51198"/>
    </source>
</evidence>
<organism evidence="17 18">
    <name type="scientific">Flexistipes sinusarabici (strain ATCC 49648 / DSM 4947 / MAS 10)</name>
    <dbReference type="NCBI Taxonomy" id="717231"/>
    <lineage>
        <taxon>Bacteria</taxon>
        <taxon>Pseudomonadati</taxon>
        <taxon>Deferribacterota</taxon>
        <taxon>Deferribacteres</taxon>
        <taxon>Deferribacterales</taxon>
        <taxon>Flexistipitaceae</taxon>
        <taxon>Flexistipes</taxon>
    </lineage>
</organism>
<evidence type="ECO:0000256" key="8">
    <source>
        <dbReference type="ARBA" id="ARBA00023125"/>
    </source>
</evidence>
<evidence type="ECO:0000256" key="13">
    <source>
        <dbReference type="ARBA" id="ARBA00048988"/>
    </source>
</evidence>
<dbReference type="AlphaFoldDB" id="F8E937"/>
<evidence type="ECO:0000256" key="11">
    <source>
        <dbReference type="ARBA" id="ARBA00034617"/>
    </source>
</evidence>
<keyword evidence="18" id="KW-1185">Reference proteome</keyword>
<keyword evidence="8" id="KW-0238">DNA-binding</keyword>
<evidence type="ECO:0000256" key="3">
    <source>
        <dbReference type="ARBA" id="ARBA00022763"/>
    </source>
</evidence>
<evidence type="ECO:0000256" key="6">
    <source>
        <dbReference type="ARBA" id="ARBA00022839"/>
    </source>
</evidence>
<dbReference type="InterPro" id="IPR027417">
    <property type="entry name" value="P-loop_NTPase"/>
</dbReference>
<keyword evidence="5 14" id="KW-0347">Helicase</keyword>
<dbReference type="Gene3D" id="3.90.320.10">
    <property type="match status" value="1"/>
</dbReference>
<evidence type="ECO:0000313" key="17">
    <source>
        <dbReference type="EMBL" id="AEI15239.1"/>
    </source>
</evidence>
<keyword evidence="9" id="KW-0234">DNA repair</keyword>
<dbReference type="Proteomes" id="UP000006621">
    <property type="component" value="Chromosome"/>
</dbReference>
<evidence type="ECO:0000313" key="18">
    <source>
        <dbReference type="Proteomes" id="UP000006621"/>
    </source>
</evidence>
<dbReference type="SUPFAM" id="SSF52980">
    <property type="entry name" value="Restriction endonuclease-like"/>
    <property type="match status" value="1"/>
</dbReference>
<keyword evidence="7 14" id="KW-0067">ATP-binding</keyword>
<dbReference type="HOGENOM" id="CLU_001114_1_1_0"/>
<dbReference type="GO" id="GO:0000725">
    <property type="term" value="P:recombinational repair"/>
    <property type="evidence" value="ECO:0007669"/>
    <property type="project" value="TreeGrafter"/>
</dbReference>
<dbReference type="GO" id="GO:0004527">
    <property type="term" value="F:exonuclease activity"/>
    <property type="evidence" value="ECO:0007669"/>
    <property type="project" value="UniProtKB-KW"/>
</dbReference>
<dbReference type="EMBL" id="CP002858">
    <property type="protein sequence ID" value="AEI15239.1"/>
    <property type="molecule type" value="Genomic_DNA"/>
</dbReference>
<keyword evidence="1" id="KW-0540">Nuclease</keyword>
<sequence>MSDQALKDSHARKKIINDLDTNFLVEAGAGSGKTSSLVKRITSLITNGKNKISEIAAITFTKKAASELMERLLNELEDRHNSETDPTIKENLYDAINNFDQCFTGTIHSFCSGILRERPVEAGVDPDFDEIDDSDEFGLITEVWNEFIKSTRAENPDMLKLTEKIGVSPEELQDSFVMLNKYPEIKIHAEKSEKPDLKPAVKKVLEICKEASKYIPDEEPDKGYDAFQKNVQSTLRLLEYRNLYEDKYAIEILTKFEKTPKITQNRWLDKKTAKNFQDVILPDLVENTVYPVLRKHREHIYTYFIDFFQDALTYYENKRNQESILNYNDLLTLTSKMLRNNSKVREYFQNKYKTTLVDEFQDTDPIQAEIIMYLTGEDLKETDWSKLRPKKGSLFVVGDPKQSIYRFRRADIDIYNFVKEIISQTGGEILELTSNFRSLNSIADYLNPVFEERFPESGDRYQAPMAKIRAIRENNYEHGVKKILVQCDSRKKEDVVEIDAENIARYIKYAVDGGIKLARNEEEKSKGLNEKPVYSDFLIITKHKDLLEQYANTLEKYGIPSTVTGDDFFSQSEEINHIYKLLKFLSKPDDEILLVSVLRGMFFGLSDNDLYQFKASNGYLNIFSSIPESLDENIKNLFNNCFSTLRKYKKIINELPPSSALETIFQDLGILPYTSLKNLSKSRAANIYFLIEQVKQKETTEFYSFGNVVNHIGRLLESKFEQRNSLEVESNCVRIMNLHKAKGLEAPVVFLAHPHKNTKHDPTQHINRREGEPIGYFALTKKKGIHHKKIFAQPKNWEEFQEEEQKFLDAEFERLVYVAATRAKNLLIISCKEKGNGSQNPWLSLLGNLKDDDVIDVPDVSIEHDSGVNELSVKDINDKKAEISHWRHSVSEENYSNMTPTEVKDLEKIFAGERLEGGGQDWGTAVHNFLEFAVMTKDTGYEDLDTYIKFTFEELDISSDRTEEAKKIIEDFKQTDLFNRIKNAEQVETEAPISMKINPESEIMNLFNTKTSNKPIILAGVIDLVFKEKDGWVIIDYKTDRVNSEEEYEKLRQAYLNQVEIYAKAWEEITGEKVKEKNIYFV</sequence>
<feature type="domain" description="UvrD-like helicase ATP-binding" evidence="15">
    <location>
        <begin position="6"/>
        <end position="439"/>
    </location>
</feature>
<name>F8E937_FLESM</name>
<reference evidence="18" key="2">
    <citation type="submission" date="2011-06" db="EMBL/GenBank/DDBJ databases">
        <title>The complete genome of Flexistipes sinusarabici DSM 4947.</title>
        <authorList>
            <person name="Lucas S."/>
            <person name="Han J."/>
            <person name="Lapidus A."/>
            <person name="Bruce D."/>
            <person name="Goodwin L."/>
            <person name="Pitluck S."/>
            <person name="Peters L."/>
            <person name="Kyrpides N."/>
            <person name="Mavromatis K."/>
            <person name="Ivanova N."/>
            <person name="Mikhailova N."/>
            <person name="Chertkov O."/>
            <person name="Detter J.C."/>
            <person name="Tapia R."/>
            <person name="Han C."/>
            <person name="Land M."/>
            <person name="Hauser L."/>
            <person name="Markowitz V."/>
            <person name="Cheng J.-F."/>
            <person name="Hugenholtz P."/>
            <person name="Woyke T."/>
            <person name="Wu D."/>
            <person name="Spring S."/>
            <person name="Schroeder M."/>
            <person name="Brambilla E."/>
            <person name="Klenk H.-P."/>
            <person name="Eisen J.A."/>
        </authorList>
    </citation>
    <scope>NUCLEOTIDE SEQUENCE [LARGE SCALE GENOMIC DNA]</scope>
    <source>
        <strain evidence="18">DSM 4947 / MAS 10</strain>
    </source>
</reference>
<evidence type="ECO:0000256" key="10">
    <source>
        <dbReference type="ARBA" id="ARBA00023235"/>
    </source>
</evidence>
<reference evidence="17 18" key="1">
    <citation type="journal article" date="2011" name="Stand. Genomic Sci.">
        <title>Genome sequence of the moderately thermophilic halophile Flexistipes sinusarabici strain (MAS10).</title>
        <authorList>
            <person name="Lapidus A."/>
            <person name="Chertkov O."/>
            <person name="Nolan M."/>
            <person name="Lucas S."/>
            <person name="Hammon N."/>
            <person name="Deshpande S."/>
            <person name="Cheng J.F."/>
            <person name="Tapia R."/>
            <person name="Han C."/>
            <person name="Goodwin L."/>
            <person name="Pitluck S."/>
            <person name="Liolios K."/>
            <person name="Pagani I."/>
            <person name="Ivanova N."/>
            <person name="Huntemann M."/>
            <person name="Mavromatis K."/>
            <person name="Mikhailova N."/>
            <person name="Pati A."/>
            <person name="Chen A."/>
            <person name="Palaniappan K."/>
            <person name="Land M."/>
            <person name="Hauser L."/>
            <person name="Brambilla E.M."/>
            <person name="Rohde M."/>
            <person name="Abt B."/>
            <person name="Spring S."/>
            <person name="Goker M."/>
            <person name="Bristow J."/>
            <person name="Eisen J.A."/>
            <person name="Markowitz V."/>
            <person name="Hugenholtz P."/>
            <person name="Kyrpides N.C."/>
            <person name="Klenk H.P."/>
            <person name="Woyke T."/>
        </authorList>
    </citation>
    <scope>NUCLEOTIDE SEQUENCE [LARGE SCALE GENOMIC DNA]</scope>
    <source>
        <strain evidence="18">DSM 4947 / MAS 10</strain>
    </source>
</reference>
<comment type="catalytic activity">
    <reaction evidence="13">
        <text>ATP + H2O = ADP + phosphate + H(+)</text>
        <dbReference type="Rhea" id="RHEA:13065"/>
        <dbReference type="ChEBI" id="CHEBI:15377"/>
        <dbReference type="ChEBI" id="CHEBI:15378"/>
        <dbReference type="ChEBI" id="CHEBI:30616"/>
        <dbReference type="ChEBI" id="CHEBI:43474"/>
        <dbReference type="ChEBI" id="CHEBI:456216"/>
        <dbReference type="EC" id="5.6.2.4"/>
    </reaction>
</comment>
<dbReference type="InterPro" id="IPR011604">
    <property type="entry name" value="PDDEXK-like_dom_sf"/>
</dbReference>
<feature type="binding site" evidence="14">
    <location>
        <begin position="27"/>
        <end position="34"/>
    </location>
    <ligand>
        <name>ATP</name>
        <dbReference type="ChEBI" id="CHEBI:30616"/>
    </ligand>
</feature>
<evidence type="ECO:0000256" key="14">
    <source>
        <dbReference type="PROSITE-ProRule" id="PRU00560"/>
    </source>
</evidence>
<dbReference type="InterPro" id="IPR000212">
    <property type="entry name" value="DNA_helicase_UvrD/REP"/>
</dbReference>
<feature type="domain" description="UvrD-like helicase C-terminal" evidence="16">
    <location>
        <begin position="437"/>
        <end position="743"/>
    </location>
</feature>
<evidence type="ECO:0000256" key="7">
    <source>
        <dbReference type="ARBA" id="ARBA00022840"/>
    </source>
</evidence>
<dbReference type="RefSeq" id="WP_013886719.1">
    <property type="nucleotide sequence ID" value="NC_015672.1"/>
</dbReference>
<dbReference type="Gene3D" id="3.40.50.300">
    <property type="entry name" value="P-loop containing nucleotide triphosphate hydrolases"/>
    <property type="match status" value="3"/>
</dbReference>
<evidence type="ECO:0000256" key="9">
    <source>
        <dbReference type="ARBA" id="ARBA00023204"/>
    </source>
</evidence>
<dbReference type="PANTHER" id="PTHR11070:SF48">
    <property type="entry name" value="ATP-DEPENDENT HELICASE_NUCLEASE SUBUNIT A"/>
    <property type="match status" value="1"/>
</dbReference>
<keyword evidence="6" id="KW-0269">Exonuclease</keyword>
<evidence type="ECO:0000256" key="12">
    <source>
        <dbReference type="ARBA" id="ARBA00034808"/>
    </source>
</evidence>
<dbReference type="PROSITE" id="PS51217">
    <property type="entry name" value="UVRD_HELICASE_CTER"/>
    <property type="match status" value="1"/>
</dbReference>
<evidence type="ECO:0000259" key="16">
    <source>
        <dbReference type="PROSITE" id="PS51217"/>
    </source>
</evidence>
<dbReference type="Pfam" id="PF13361">
    <property type="entry name" value="UvrD_C"/>
    <property type="match status" value="1"/>
</dbReference>
<dbReference type="GO" id="GO:0005829">
    <property type="term" value="C:cytosol"/>
    <property type="evidence" value="ECO:0007669"/>
    <property type="project" value="TreeGrafter"/>
</dbReference>
<evidence type="ECO:0000256" key="2">
    <source>
        <dbReference type="ARBA" id="ARBA00022741"/>
    </source>
</evidence>
<keyword evidence="3" id="KW-0227">DNA damage</keyword>
<dbReference type="Gene3D" id="3.30.160.800">
    <property type="match status" value="1"/>
</dbReference>
<dbReference type="Gene3D" id="1.10.486.10">
    <property type="entry name" value="PCRA, domain 4"/>
    <property type="match status" value="1"/>
</dbReference>
<dbReference type="Pfam" id="PF12705">
    <property type="entry name" value="PDDEXK_1"/>
    <property type="match status" value="1"/>
</dbReference>
<dbReference type="STRING" id="717231.Flexsi_1589"/>
<dbReference type="InterPro" id="IPR038726">
    <property type="entry name" value="PDDEXK_AddAB-type"/>
</dbReference>
<dbReference type="Pfam" id="PF00580">
    <property type="entry name" value="UvrD-helicase"/>
    <property type="match status" value="1"/>
</dbReference>
<evidence type="ECO:0000256" key="1">
    <source>
        <dbReference type="ARBA" id="ARBA00022722"/>
    </source>
</evidence>
<dbReference type="InterPro" id="IPR014016">
    <property type="entry name" value="UvrD-like_ATP-bd"/>
</dbReference>
<gene>
    <name evidence="17" type="ordered locus">Flexsi_1589</name>
</gene>
<keyword evidence="2 14" id="KW-0547">Nucleotide-binding</keyword>
<dbReference type="SUPFAM" id="SSF52540">
    <property type="entry name" value="P-loop containing nucleoside triphosphate hydrolases"/>
    <property type="match status" value="1"/>
</dbReference>
<dbReference type="InterPro" id="IPR014017">
    <property type="entry name" value="DNA_helicase_UvrD-like_C"/>
</dbReference>
<dbReference type="PANTHER" id="PTHR11070">
    <property type="entry name" value="UVRD / RECB / PCRA DNA HELICASE FAMILY MEMBER"/>
    <property type="match status" value="1"/>
</dbReference>
<dbReference type="GO" id="GO:0003677">
    <property type="term" value="F:DNA binding"/>
    <property type="evidence" value="ECO:0007669"/>
    <property type="project" value="UniProtKB-KW"/>
</dbReference>
<accession>F8E937</accession>
<dbReference type="GO" id="GO:0033202">
    <property type="term" value="C:DNA helicase complex"/>
    <property type="evidence" value="ECO:0007669"/>
    <property type="project" value="TreeGrafter"/>
</dbReference>
<keyword evidence="10" id="KW-0413">Isomerase</keyword>
<evidence type="ECO:0000256" key="5">
    <source>
        <dbReference type="ARBA" id="ARBA00022806"/>
    </source>
</evidence>
<dbReference type="GO" id="GO:0043138">
    <property type="term" value="F:3'-5' DNA helicase activity"/>
    <property type="evidence" value="ECO:0007669"/>
    <property type="project" value="UniProtKB-EC"/>
</dbReference>
<protein>
    <recommendedName>
        <fullName evidence="12">DNA 3'-5' helicase</fullName>
        <ecNumber evidence="12">5.6.2.4</ecNumber>
    </recommendedName>
</protein>
<evidence type="ECO:0000256" key="4">
    <source>
        <dbReference type="ARBA" id="ARBA00022801"/>
    </source>
</evidence>
<dbReference type="KEGG" id="fsi:Flexsi_1589"/>
<dbReference type="GO" id="GO:0005524">
    <property type="term" value="F:ATP binding"/>
    <property type="evidence" value="ECO:0007669"/>
    <property type="project" value="UniProtKB-UniRule"/>
</dbReference>
<dbReference type="InterPro" id="IPR011335">
    <property type="entry name" value="Restrct_endonuc-II-like"/>
</dbReference>
<comment type="catalytic activity">
    <reaction evidence="11">
        <text>Couples ATP hydrolysis with the unwinding of duplex DNA by translocating in the 3'-5' direction.</text>
        <dbReference type="EC" id="5.6.2.4"/>
    </reaction>
</comment>
<dbReference type="eggNOG" id="COG1074">
    <property type="taxonomic scope" value="Bacteria"/>
</dbReference>
<proteinExistence type="predicted"/>
<keyword evidence="4 14" id="KW-0378">Hydrolase</keyword>
<dbReference type="EC" id="5.6.2.4" evidence="12"/>